<protein>
    <recommendedName>
        <fullName evidence="3">RNase H type-1 domain-containing protein</fullName>
    </recommendedName>
</protein>
<keyword evidence="2" id="KW-1185">Reference proteome</keyword>
<evidence type="ECO:0008006" key="3">
    <source>
        <dbReference type="Google" id="ProtNLM"/>
    </source>
</evidence>
<name>A0A4Y2PZS8_ARAVE</name>
<proteinExistence type="predicted"/>
<evidence type="ECO:0000313" key="1">
    <source>
        <dbReference type="EMBL" id="GBN57425.1"/>
    </source>
</evidence>
<dbReference type="Proteomes" id="UP000499080">
    <property type="component" value="Unassembled WGS sequence"/>
</dbReference>
<dbReference type="OrthoDB" id="6437659at2759"/>
<accession>A0A4Y2PZS8</accession>
<comment type="caution">
    <text evidence="1">The sequence shown here is derived from an EMBL/GenBank/DDBJ whole genome shotgun (WGS) entry which is preliminary data.</text>
</comment>
<sequence>MFQAIGSGVLSWVKADAGIPSNELADQYAKIATTDGQELNIPAPYTYVERKIKNYILDSWQRHWKDSGKSVRVKGGYFPVIVSHADSGGGIQYPPRYLFQRADCTHRDITESMVGQYTNPDFDEIKNRAEQQSSCFTGRSTLPYNDKFRMFELKTALSQEHDTSHDPD</sequence>
<gene>
    <name evidence="1" type="ORF">AVEN_10584_1</name>
</gene>
<evidence type="ECO:0000313" key="2">
    <source>
        <dbReference type="Proteomes" id="UP000499080"/>
    </source>
</evidence>
<dbReference type="EMBL" id="BGPR01012736">
    <property type="protein sequence ID" value="GBN57425.1"/>
    <property type="molecule type" value="Genomic_DNA"/>
</dbReference>
<reference evidence="1 2" key="1">
    <citation type="journal article" date="2019" name="Sci. Rep.">
        <title>Orb-weaving spider Araneus ventricosus genome elucidates the spidroin gene catalogue.</title>
        <authorList>
            <person name="Kono N."/>
            <person name="Nakamura H."/>
            <person name="Ohtoshi R."/>
            <person name="Moran D.A.P."/>
            <person name="Shinohara A."/>
            <person name="Yoshida Y."/>
            <person name="Fujiwara M."/>
            <person name="Mori M."/>
            <person name="Tomita M."/>
            <person name="Arakawa K."/>
        </authorList>
    </citation>
    <scope>NUCLEOTIDE SEQUENCE [LARGE SCALE GENOMIC DNA]</scope>
</reference>
<organism evidence="1 2">
    <name type="scientific">Araneus ventricosus</name>
    <name type="common">Orbweaver spider</name>
    <name type="synonym">Epeira ventricosa</name>
    <dbReference type="NCBI Taxonomy" id="182803"/>
    <lineage>
        <taxon>Eukaryota</taxon>
        <taxon>Metazoa</taxon>
        <taxon>Ecdysozoa</taxon>
        <taxon>Arthropoda</taxon>
        <taxon>Chelicerata</taxon>
        <taxon>Arachnida</taxon>
        <taxon>Araneae</taxon>
        <taxon>Araneomorphae</taxon>
        <taxon>Entelegynae</taxon>
        <taxon>Araneoidea</taxon>
        <taxon>Araneidae</taxon>
        <taxon>Araneus</taxon>
    </lineage>
</organism>
<dbReference type="AlphaFoldDB" id="A0A4Y2PZS8"/>